<sequence>MTLSPLRDDALASSAAGSVLRVSLPWIRSLPLASLVGPMVSVDGVPVGDLRVVVDGRAMVPAELADLDGWWFPQDRVALEWGRALDPGPHEVSVDFSLRIPYLQVGPDGPLTLPFHATAHLTLDAPHVPAAHVGRADAASAESDELPAGWVLSASAFNLTPEMIAADRTAVDLAVGLVEEGVAREIEAEPGQLWRSFPGRCEADADDLRSRLDAAGGRVSILGASIDDWTPDGRRRTVEERYAFLAPQIEIAHQLGARGLRLPIGQAGPELIERVLPRLHETGLALFEEVQGSQTPGSPQAGEAIERIVGLDDPHVRLLVDISMLMPAVPESYLAQLEAGGVPADLIRVLRDEWRDPATVGAIVGLLRSGGVPASVHTLYMDLLVRFGRSDASAIADVLPWVGAFHLKFWDLDDADGRVSAPIRDLGALLRETDFAGTLCSEWGGHEWLDDDAMTMTRDHLALARRALIGEP</sequence>
<keyword evidence="2" id="KW-1185">Reference proteome</keyword>
<dbReference type="InterPro" id="IPR036237">
    <property type="entry name" value="Xyl_isomerase-like_sf"/>
</dbReference>
<dbReference type="SUPFAM" id="SSF51658">
    <property type="entry name" value="Xylose isomerase-like"/>
    <property type="match status" value="1"/>
</dbReference>
<comment type="caution">
    <text evidence="1">The sequence shown here is derived from an EMBL/GenBank/DDBJ whole genome shotgun (WGS) entry which is preliminary data.</text>
</comment>
<accession>A0ABN2HDB0</accession>
<name>A0ABN2HDB0_9MICO</name>
<evidence type="ECO:0000313" key="2">
    <source>
        <dbReference type="Proteomes" id="UP001500596"/>
    </source>
</evidence>
<evidence type="ECO:0000313" key="1">
    <source>
        <dbReference type="EMBL" id="GAA1685972.1"/>
    </source>
</evidence>
<proteinExistence type="predicted"/>
<dbReference type="RefSeq" id="WP_344056026.1">
    <property type="nucleotide sequence ID" value="NZ_BAAAPK010000002.1"/>
</dbReference>
<dbReference type="Gene3D" id="3.20.20.150">
    <property type="entry name" value="Divalent-metal-dependent TIM barrel enzymes"/>
    <property type="match status" value="1"/>
</dbReference>
<protein>
    <submittedName>
        <fullName evidence="1">Uncharacterized protein</fullName>
    </submittedName>
</protein>
<gene>
    <name evidence="1" type="ORF">GCM10009807_32170</name>
</gene>
<dbReference type="EMBL" id="BAAAPK010000002">
    <property type="protein sequence ID" value="GAA1685972.1"/>
    <property type="molecule type" value="Genomic_DNA"/>
</dbReference>
<organism evidence="1 2">
    <name type="scientific">Microbacterium lacus</name>
    <dbReference type="NCBI Taxonomy" id="415217"/>
    <lineage>
        <taxon>Bacteria</taxon>
        <taxon>Bacillati</taxon>
        <taxon>Actinomycetota</taxon>
        <taxon>Actinomycetes</taxon>
        <taxon>Micrococcales</taxon>
        <taxon>Microbacteriaceae</taxon>
        <taxon>Microbacterium</taxon>
    </lineage>
</organism>
<dbReference type="Proteomes" id="UP001500596">
    <property type="component" value="Unassembled WGS sequence"/>
</dbReference>
<reference evidence="1 2" key="1">
    <citation type="journal article" date="2019" name="Int. J. Syst. Evol. Microbiol.">
        <title>The Global Catalogue of Microorganisms (GCM) 10K type strain sequencing project: providing services to taxonomists for standard genome sequencing and annotation.</title>
        <authorList>
            <consortium name="The Broad Institute Genomics Platform"/>
            <consortium name="The Broad Institute Genome Sequencing Center for Infectious Disease"/>
            <person name="Wu L."/>
            <person name="Ma J."/>
        </authorList>
    </citation>
    <scope>NUCLEOTIDE SEQUENCE [LARGE SCALE GENOMIC DNA]</scope>
    <source>
        <strain evidence="1 2">JCM 15575</strain>
    </source>
</reference>